<name>A0AB74EZE4_9FIRM</name>
<dbReference type="Gene3D" id="1.10.10.1400">
    <property type="entry name" value="Terminase, small subunit, N-terminal DNA-binding domain, HTH motif"/>
    <property type="match status" value="1"/>
</dbReference>
<keyword evidence="1" id="KW-1188">Viral release from host cell</keyword>
<evidence type="ECO:0000313" key="4">
    <source>
        <dbReference type="EMBL" id="SHL56463.1"/>
    </source>
</evidence>
<dbReference type="PANTHER" id="PTHR41328">
    <property type="entry name" value="TERMINASE SMALL SUBUNIT-RELATED"/>
    <property type="match status" value="1"/>
</dbReference>
<dbReference type="InterPro" id="IPR052404">
    <property type="entry name" value="SPP1-like_terminase"/>
</dbReference>
<feature type="region of interest" description="Disordered" evidence="3">
    <location>
        <begin position="227"/>
        <end position="260"/>
    </location>
</feature>
<dbReference type="SUPFAM" id="SSF46689">
    <property type="entry name" value="Homeodomain-like"/>
    <property type="match status" value="1"/>
</dbReference>
<dbReference type="PANTHER" id="PTHR41328:SF3">
    <property type="entry name" value="PBSX PHAGE TERMINASE SMALL SUBUNIT"/>
    <property type="match status" value="1"/>
</dbReference>
<gene>
    <name evidence="4" type="ORF">SAMN04515649_10619</name>
</gene>
<comment type="caution">
    <text evidence="4">The sequence shown here is derived from an EMBL/GenBank/DDBJ whole genome shotgun (WGS) entry which is preliminary data.</text>
</comment>
<reference evidence="4 5" key="1">
    <citation type="submission" date="2016-11" db="EMBL/GenBank/DDBJ databases">
        <authorList>
            <person name="Varghese N."/>
            <person name="Submissions S."/>
        </authorList>
    </citation>
    <scope>NUCLEOTIDE SEQUENCE [LARGE SCALE GENOMIC DNA]</scope>
    <source>
        <strain evidence="4 5">FD</strain>
    </source>
</reference>
<dbReference type="InterPro" id="IPR038713">
    <property type="entry name" value="Terminase_Gp1_N_sf"/>
</dbReference>
<protein>
    <submittedName>
        <fullName evidence="4">Phage terminase small subunit</fullName>
    </submittedName>
</protein>
<evidence type="ECO:0000256" key="3">
    <source>
        <dbReference type="SAM" id="MobiDB-lite"/>
    </source>
</evidence>
<dbReference type="InterPro" id="IPR009057">
    <property type="entry name" value="Homeodomain-like_sf"/>
</dbReference>
<dbReference type="Pfam" id="PF03592">
    <property type="entry name" value="Terminase_2"/>
    <property type="match status" value="1"/>
</dbReference>
<dbReference type="InterPro" id="IPR005335">
    <property type="entry name" value="Terminase_ssu"/>
</dbReference>
<dbReference type="RefSeq" id="WP_073382752.1">
    <property type="nucleotide sequence ID" value="NZ_FRBP01000006.1"/>
</dbReference>
<proteinExistence type="predicted"/>
<dbReference type="GO" id="GO:0051276">
    <property type="term" value="P:chromosome organization"/>
    <property type="evidence" value="ECO:0007669"/>
    <property type="project" value="InterPro"/>
</dbReference>
<dbReference type="Pfam" id="PF13384">
    <property type="entry name" value="HTH_23"/>
    <property type="match status" value="1"/>
</dbReference>
<evidence type="ECO:0000256" key="2">
    <source>
        <dbReference type="ARBA" id="ARBA00023219"/>
    </source>
</evidence>
<keyword evidence="2" id="KW-0231">Viral genome packaging</keyword>
<dbReference type="AlphaFoldDB" id="A0AB74EZE4"/>
<sequence>MPDTRDLAYQDYLEGMKYKDIAKKYGVSLSAVKSWAARYWKKESCNPATKKVATKRKDQKIITEEVDQVMGNNGLTDKQRLFCLCYIRCFNATKAAIKAGYSAETAYSIGFENLKKPEIKAEIERLKQSRLNRELLSEDDLFQKYMDIAFSDMTDYASFGPGGVVLKDSGQVDGTLITEVKEGKAGVSVKLADRMQALKWLTDRYTSFNPEQQARIDKYKAETAKVEAENKERAGGEQPGDDGFLEALNGSVAKDWADED</sequence>
<organism evidence="4 5">
    <name type="scientific">Eubacterium callanderi</name>
    <dbReference type="NCBI Taxonomy" id="53442"/>
    <lineage>
        <taxon>Bacteria</taxon>
        <taxon>Bacillati</taxon>
        <taxon>Bacillota</taxon>
        <taxon>Clostridia</taxon>
        <taxon>Eubacteriales</taxon>
        <taxon>Eubacteriaceae</taxon>
        <taxon>Eubacterium</taxon>
    </lineage>
</organism>
<accession>A0AB74EZE4</accession>
<evidence type="ECO:0000313" key="5">
    <source>
        <dbReference type="Proteomes" id="UP000184012"/>
    </source>
</evidence>
<evidence type="ECO:0000256" key="1">
    <source>
        <dbReference type="ARBA" id="ARBA00022612"/>
    </source>
</evidence>
<dbReference type="Proteomes" id="UP000184012">
    <property type="component" value="Unassembled WGS sequence"/>
</dbReference>
<dbReference type="EMBL" id="FRBP01000006">
    <property type="protein sequence ID" value="SHL56463.1"/>
    <property type="molecule type" value="Genomic_DNA"/>
</dbReference>